<keyword evidence="6" id="KW-0520">NAD</keyword>
<evidence type="ECO:0000256" key="6">
    <source>
        <dbReference type="RuleBase" id="RU361228"/>
    </source>
</evidence>
<evidence type="ECO:0000256" key="5">
    <source>
        <dbReference type="ARBA" id="ARBA00047597"/>
    </source>
</evidence>
<evidence type="ECO:0000256" key="3">
    <source>
        <dbReference type="ARBA" id="ARBA00022679"/>
    </source>
</evidence>
<name>A0A8S2LGY5_9BILA</name>
<keyword evidence="3 6" id="KW-0808">Transferase</keyword>
<evidence type="ECO:0000313" key="10">
    <source>
        <dbReference type="Proteomes" id="UP000682733"/>
    </source>
</evidence>
<dbReference type="InterPro" id="IPR000768">
    <property type="entry name" value="ART"/>
</dbReference>
<protein>
    <recommendedName>
        <fullName evidence="6">NAD(P)(+)--arginine ADP-ribosyltransferase</fullName>
        <ecNumber evidence="6">2.4.2.31</ecNumber>
    </recommendedName>
    <alternativeName>
        <fullName evidence="6">Mono(ADP-ribosyl)transferase</fullName>
    </alternativeName>
</protein>
<dbReference type="Proteomes" id="UP000677228">
    <property type="component" value="Unassembled WGS sequence"/>
</dbReference>
<evidence type="ECO:0000256" key="7">
    <source>
        <dbReference type="SAM" id="MobiDB-lite"/>
    </source>
</evidence>
<dbReference type="GO" id="GO:0016779">
    <property type="term" value="F:nucleotidyltransferase activity"/>
    <property type="evidence" value="ECO:0007669"/>
    <property type="project" value="UniProtKB-KW"/>
</dbReference>
<evidence type="ECO:0000313" key="9">
    <source>
        <dbReference type="EMBL" id="CAF3890360.1"/>
    </source>
</evidence>
<comment type="catalytic activity">
    <reaction evidence="5 6">
        <text>L-arginyl-[protein] + NAD(+) = N(omega)-(ADP-D-ribosyl)-L-arginyl-[protein] + nicotinamide + H(+)</text>
        <dbReference type="Rhea" id="RHEA:19149"/>
        <dbReference type="Rhea" id="RHEA-COMP:10532"/>
        <dbReference type="Rhea" id="RHEA-COMP:15087"/>
        <dbReference type="ChEBI" id="CHEBI:15378"/>
        <dbReference type="ChEBI" id="CHEBI:17154"/>
        <dbReference type="ChEBI" id="CHEBI:29965"/>
        <dbReference type="ChEBI" id="CHEBI:57540"/>
        <dbReference type="ChEBI" id="CHEBI:142554"/>
        <dbReference type="EC" id="2.4.2.31"/>
    </reaction>
</comment>
<evidence type="ECO:0000256" key="4">
    <source>
        <dbReference type="ARBA" id="ARBA00022695"/>
    </source>
</evidence>
<evidence type="ECO:0000313" key="8">
    <source>
        <dbReference type="EMBL" id="CAF1118355.1"/>
    </source>
</evidence>
<feature type="region of interest" description="Disordered" evidence="7">
    <location>
        <begin position="1"/>
        <end position="67"/>
    </location>
</feature>
<dbReference type="Proteomes" id="UP000682733">
    <property type="component" value="Unassembled WGS sequence"/>
</dbReference>
<keyword evidence="4" id="KW-0548">Nucleotidyltransferase</keyword>
<dbReference type="AlphaFoldDB" id="A0A8S2LGY5"/>
<evidence type="ECO:0000256" key="2">
    <source>
        <dbReference type="ARBA" id="ARBA00022676"/>
    </source>
</evidence>
<keyword evidence="2 6" id="KW-0328">Glycosyltransferase</keyword>
<accession>A0A8S2LGY5</accession>
<dbReference type="EC" id="2.4.2.31" evidence="6"/>
<dbReference type="GO" id="GO:0106274">
    <property type="term" value="F:NAD+-protein-arginine ADP-ribosyltransferase activity"/>
    <property type="evidence" value="ECO:0007669"/>
    <property type="project" value="UniProtKB-EC"/>
</dbReference>
<dbReference type="SUPFAM" id="SSF56399">
    <property type="entry name" value="ADP-ribosylation"/>
    <property type="match status" value="1"/>
</dbReference>
<comment type="similarity">
    <text evidence="1 6">Belongs to the Arg-specific ADP-ribosyltransferase family.</text>
</comment>
<dbReference type="EMBL" id="CAJOBA010016138">
    <property type="protein sequence ID" value="CAF3890360.1"/>
    <property type="molecule type" value="Genomic_DNA"/>
</dbReference>
<proteinExistence type="inferred from homology"/>
<evidence type="ECO:0000256" key="1">
    <source>
        <dbReference type="ARBA" id="ARBA00009558"/>
    </source>
</evidence>
<organism evidence="9 10">
    <name type="scientific">Didymodactylos carnosus</name>
    <dbReference type="NCBI Taxonomy" id="1234261"/>
    <lineage>
        <taxon>Eukaryota</taxon>
        <taxon>Metazoa</taxon>
        <taxon>Spiralia</taxon>
        <taxon>Gnathifera</taxon>
        <taxon>Rotifera</taxon>
        <taxon>Eurotatoria</taxon>
        <taxon>Bdelloidea</taxon>
        <taxon>Philodinida</taxon>
        <taxon>Philodinidae</taxon>
        <taxon>Didymodactylos</taxon>
    </lineage>
</organism>
<keyword evidence="6" id="KW-0521">NADP</keyword>
<dbReference type="EMBL" id="CAJNOK010010537">
    <property type="protein sequence ID" value="CAF1118355.1"/>
    <property type="molecule type" value="Genomic_DNA"/>
</dbReference>
<feature type="compositionally biased region" description="Acidic residues" evidence="7">
    <location>
        <begin position="12"/>
        <end position="29"/>
    </location>
</feature>
<comment type="caution">
    <text evidence="9">The sequence shown here is derived from an EMBL/GenBank/DDBJ whole genome shotgun (WGS) entry which is preliminary data.</text>
</comment>
<dbReference type="Gene3D" id="3.90.176.10">
    <property type="entry name" value="Toxin ADP-ribosyltransferase, Chain A, domain 1"/>
    <property type="match status" value="1"/>
</dbReference>
<gene>
    <name evidence="8" type="ORF">OVA965_LOCUS20058</name>
    <name evidence="9" type="ORF">TMI583_LOCUS20326</name>
</gene>
<reference evidence="9" key="1">
    <citation type="submission" date="2021-02" db="EMBL/GenBank/DDBJ databases">
        <authorList>
            <person name="Nowell W R."/>
        </authorList>
    </citation>
    <scope>NUCLEOTIDE SEQUENCE</scope>
</reference>
<sequence length="524" mass="60129">MANTRARTWSEELNDLAINDDDDDDDDDQYIQAAPPPPQSHRHQKAVTAPPPQPRRQPIPTSQLGHHQKVVLDSVTRELFPMPSNIKISDKSLFSKVIAAIPRASFEKMLFKMQVEQRQIDMESSETILENIQILDCQAIIKRRHRDLVYEDNFNPTILDMAKNRVFTYSKLKKVCGQYESKRSLEEHIKRSDETASFFRGKGLSEDDARAVAFAIAFYTGSECGSDGNNQYRGINRASSVIARQSNGEAIANIDHGDMKDSAVILYYLIRGLAHIPFYWGVCSRAISLNEEQLSEYEPGALVSWFQFSSSMKGQNAPPHFVKRSNTFFKIYSATGRGIQDFSIFPKEEEILFLPHSTFLVVDHTLSFDGKKHVINLRQVELGLSEYTVLWVDDHIFSPKWHSKRHMESAATRSLNINIHFIPKSTTEFALSFLKSPFGQRLRNRVTFRIVTDMKRDNESSSDDAGIRLIKKLREMGFRNECLIFCNYLPKVTEQVKTQLTSDEQRHLAVTSKVEDLYQFIQFK</sequence>
<dbReference type="Pfam" id="PF01129">
    <property type="entry name" value="ART"/>
    <property type="match status" value="1"/>
</dbReference>